<evidence type="ECO:0000256" key="5">
    <source>
        <dbReference type="ARBA" id="ARBA00023014"/>
    </source>
</evidence>
<evidence type="ECO:0000256" key="1">
    <source>
        <dbReference type="ARBA" id="ARBA00001966"/>
    </source>
</evidence>
<feature type="domain" description="Radical SAM core" evidence="6">
    <location>
        <begin position="29"/>
        <end position="257"/>
    </location>
</feature>
<dbReference type="InterPro" id="IPR050377">
    <property type="entry name" value="Radical_SAM_PqqE_MftC-like"/>
</dbReference>
<accession>A0ABV8ULN1</accession>
<evidence type="ECO:0000313" key="7">
    <source>
        <dbReference type="EMBL" id="MFC4351924.1"/>
    </source>
</evidence>
<proteinExistence type="predicted"/>
<dbReference type="InterPro" id="IPR013785">
    <property type="entry name" value="Aldolase_TIM"/>
</dbReference>
<dbReference type="SFLD" id="SFLDS00029">
    <property type="entry name" value="Radical_SAM"/>
    <property type="match status" value="1"/>
</dbReference>
<evidence type="ECO:0000256" key="2">
    <source>
        <dbReference type="ARBA" id="ARBA00022691"/>
    </source>
</evidence>
<dbReference type="CDD" id="cd01335">
    <property type="entry name" value="Radical_SAM"/>
    <property type="match status" value="1"/>
</dbReference>
<gene>
    <name evidence="7" type="ORF">ACFOW6_10260</name>
</gene>
<keyword evidence="5" id="KW-0411">Iron-sulfur</keyword>
<dbReference type="PANTHER" id="PTHR11228">
    <property type="entry name" value="RADICAL SAM DOMAIN PROTEIN"/>
    <property type="match status" value="1"/>
</dbReference>
<dbReference type="Proteomes" id="UP001595799">
    <property type="component" value="Unassembled WGS sequence"/>
</dbReference>
<evidence type="ECO:0000256" key="3">
    <source>
        <dbReference type="ARBA" id="ARBA00022723"/>
    </source>
</evidence>
<protein>
    <submittedName>
        <fullName evidence="7">Radical SAM protein</fullName>
    </submittedName>
</protein>
<dbReference type="InterPro" id="IPR007197">
    <property type="entry name" value="rSAM"/>
</dbReference>
<dbReference type="InterPro" id="IPR058240">
    <property type="entry name" value="rSAM_sf"/>
</dbReference>
<dbReference type="Pfam" id="PF04055">
    <property type="entry name" value="Radical_SAM"/>
    <property type="match status" value="1"/>
</dbReference>
<comment type="caution">
    <text evidence="7">The sequence shown here is derived from an EMBL/GenBank/DDBJ whole genome shotgun (WGS) entry which is preliminary data.</text>
</comment>
<evidence type="ECO:0000259" key="6">
    <source>
        <dbReference type="PROSITE" id="PS51918"/>
    </source>
</evidence>
<keyword evidence="2" id="KW-0949">S-adenosyl-L-methionine</keyword>
<keyword evidence="8" id="KW-1185">Reference proteome</keyword>
<dbReference type="SFLD" id="SFLDG01067">
    <property type="entry name" value="SPASM/twitch_domain_containing"/>
    <property type="match status" value="1"/>
</dbReference>
<dbReference type="EMBL" id="JBHSCW010000004">
    <property type="protein sequence ID" value="MFC4351924.1"/>
    <property type="molecule type" value="Genomic_DNA"/>
</dbReference>
<evidence type="ECO:0000256" key="4">
    <source>
        <dbReference type="ARBA" id="ARBA00023004"/>
    </source>
</evidence>
<sequence>MSTLKERPLDRTKFRDPETTADGAARAHVDLKRLDTLWFNTGTLCNLACTHCYIESSPRNDSLVYISRAEVAAYLDEIEALDLGTREIGLTGGEPFMNPEIIGILRLCLERGYHVLLLTNAMRPMMKRAEELKALKPLADGKLVLRVSLDHYGQEVHETERGPRSWAPAIEGLCWLARQGFAIDVAGRDLSGEGEASLRDGYAELFRELELPLDARDPAQLVIFPEMDETADVPEITTDCWSILNVVPDSVMCASSRMVVKRKGEARPKVLPCTLLPYDQGFEMGETLSEALGQVSLNHPHCARFCVLGGASCSAR</sequence>
<name>A0ABV8ULN1_9PROT</name>
<keyword evidence="4" id="KW-0408">Iron</keyword>
<dbReference type="RefSeq" id="WP_382422268.1">
    <property type="nucleotide sequence ID" value="NZ_JBHSCW010000004.1"/>
</dbReference>
<evidence type="ECO:0000313" key="8">
    <source>
        <dbReference type="Proteomes" id="UP001595799"/>
    </source>
</evidence>
<dbReference type="Gene3D" id="3.20.20.70">
    <property type="entry name" value="Aldolase class I"/>
    <property type="match status" value="1"/>
</dbReference>
<keyword evidence="3" id="KW-0479">Metal-binding</keyword>
<reference evidence="8" key="1">
    <citation type="journal article" date="2019" name="Int. J. Syst. Evol. Microbiol.">
        <title>The Global Catalogue of Microorganisms (GCM) 10K type strain sequencing project: providing services to taxonomists for standard genome sequencing and annotation.</title>
        <authorList>
            <consortium name="The Broad Institute Genomics Platform"/>
            <consortium name="The Broad Institute Genome Sequencing Center for Infectious Disease"/>
            <person name="Wu L."/>
            <person name="Ma J."/>
        </authorList>
    </citation>
    <scope>NUCLEOTIDE SEQUENCE [LARGE SCALE GENOMIC DNA]</scope>
    <source>
        <strain evidence="8">CECT 8472</strain>
    </source>
</reference>
<dbReference type="SUPFAM" id="SSF102114">
    <property type="entry name" value="Radical SAM enzymes"/>
    <property type="match status" value="1"/>
</dbReference>
<comment type="cofactor">
    <cofactor evidence="1">
        <name>[4Fe-4S] cluster</name>
        <dbReference type="ChEBI" id="CHEBI:49883"/>
    </cofactor>
</comment>
<organism evidence="7 8">
    <name type="scientific">Fodinicurvata halophila</name>
    <dbReference type="NCBI Taxonomy" id="1419723"/>
    <lineage>
        <taxon>Bacteria</taxon>
        <taxon>Pseudomonadati</taxon>
        <taxon>Pseudomonadota</taxon>
        <taxon>Alphaproteobacteria</taxon>
        <taxon>Rhodospirillales</taxon>
        <taxon>Rhodovibrionaceae</taxon>
        <taxon>Fodinicurvata</taxon>
    </lineage>
</organism>
<dbReference type="PROSITE" id="PS51918">
    <property type="entry name" value="RADICAL_SAM"/>
    <property type="match status" value="1"/>
</dbReference>
<dbReference type="PANTHER" id="PTHR11228:SF7">
    <property type="entry name" value="PQQA PEPTIDE CYCLASE"/>
    <property type="match status" value="1"/>
</dbReference>